<feature type="transmembrane region" description="Helical" evidence="1">
    <location>
        <begin position="119"/>
        <end position="140"/>
    </location>
</feature>
<dbReference type="RefSeq" id="WP_301642629.1">
    <property type="nucleotide sequence ID" value="NZ_CP098494.1"/>
</dbReference>
<proteinExistence type="predicted"/>
<name>A0ABY4U8X4_9SPHN</name>
<sequence length="172" mass="20006">MYWFKKYFSQPYAHVRALIEVAIVSLFSLLPYSVTAFVRVARTTSGSEFNFGELFARGQIYLLAYAMFGTIFWLAFVRSDRPRHDARIFLGVLAVILVIPIIGFTGVDPTFSTVINRDVITWGYGFYFAFLAIYYLLIFYSDIVPPDPQDIFERGTRDLDRDYDRFAHEQQD</sequence>
<dbReference type="Proteomes" id="UP001056619">
    <property type="component" value="Chromosome"/>
</dbReference>
<evidence type="ECO:0000313" key="2">
    <source>
        <dbReference type="EMBL" id="USA62206.1"/>
    </source>
</evidence>
<keyword evidence="1" id="KW-0472">Membrane</keyword>
<evidence type="ECO:0000256" key="1">
    <source>
        <dbReference type="SAM" id="Phobius"/>
    </source>
</evidence>
<evidence type="ECO:0008006" key="4">
    <source>
        <dbReference type="Google" id="ProtNLM"/>
    </source>
</evidence>
<gene>
    <name evidence="2" type="ORF">NCF85_04265</name>
</gene>
<accession>A0ABY4U8X4</accession>
<evidence type="ECO:0000313" key="3">
    <source>
        <dbReference type="Proteomes" id="UP001056619"/>
    </source>
</evidence>
<reference evidence="2 3" key="1">
    <citation type="submission" date="2022-06" db="EMBL/GenBank/DDBJ databases">
        <authorList>
            <person name="Liu G."/>
        </authorList>
    </citation>
    <scope>NUCLEOTIDE SEQUENCE [LARGE SCALE GENOMIC DNA]</scope>
    <source>
        <strain evidence="2 3">E4</strain>
    </source>
</reference>
<organism evidence="2 3">
    <name type="scientific">Qipengyuania citrea</name>
    <dbReference type="NCBI Taxonomy" id="225971"/>
    <lineage>
        <taxon>Bacteria</taxon>
        <taxon>Pseudomonadati</taxon>
        <taxon>Pseudomonadota</taxon>
        <taxon>Alphaproteobacteria</taxon>
        <taxon>Sphingomonadales</taxon>
        <taxon>Erythrobacteraceae</taxon>
        <taxon>Qipengyuania</taxon>
    </lineage>
</organism>
<dbReference type="EMBL" id="CP098494">
    <property type="protein sequence ID" value="USA62206.1"/>
    <property type="molecule type" value="Genomic_DNA"/>
</dbReference>
<keyword evidence="1" id="KW-0812">Transmembrane</keyword>
<protein>
    <recommendedName>
        <fullName evidence="4">DUF805 domain-containing protein</fullName>
    </recommendedName>
</protein>
<keyword evidence="3" id="KW-1185">Reference proteome</keyword>
<keyword evidence="1" id="KW-1133">Transmembrane helix</keyword>
<feature type="transmembrane region" description="Helical" evidence="1">
    <location>
        <begin position="12"/>
        <end position="34"/>
    </location>
</feature>
<feature type="transmembrane region" description="Helical" evidence="1">
    <location>
        <begin position="54"/>
        <end position="76"/>
    </location>
</feature>
<feature type="transmembrane region" description="Helical" evidence="1">
    <location>
        <begin position="88"/>
        <end position="107"/>
    </location>
</feature>